<dbReference type="Gene3D" id="3.30.1360.20">
    <property type="entry name" value="Transcriptional coactivator/pterin dehydratase"/>
    <property type="match status" value="1"/>
</dbReference>
<dbReference type="AlphaFoldDB" id="A0AAC9N3R3"/>
<evidence type="ECO:0000256" key="1">
    <source>
        <dbReference type="ARBA" id="ARBA00001554"/>
    </source>
</evidence>
<dbReference type="HAMAP" id="MF_00434">
    <property type="entry name" value="Pterin_4_alpha"/>
    <property type="match status" value="1"/>
</dbReference>
<organism evidence="5 6">
    <name type="scientific">Flavobacterium gilvum</name>
    <dbReference type="NCBI Taxonomy" id="1492737"/>
    <lineage>
        <taxon>Bacteria</taxon>
        <taxon>Pseudomonadati</taxon>
        <taxon>Bacteroidota</taxon>
        <taxon>Flavobacteriia</taxon>
        <taxon>Flavobacteriales</taxon>
        <taxon>Flavobacteriaceae</taxon>
        <taxon>Flavobacterium</taxon>
    </lineage>
</organism>
<dbReference type="EC" id="4.2.1.96" evidence="4"/>
<evidence type="ECO:0000256" key="2">
    <source>
        <dbReference type="ARBA" id="ARBA00006472"/>
    </source>
</evidence>
<keyword evidence="3 4" id="KW-0456">Lyase</keyword>
<evidence type="ECO:0000256" key="3">
    <source>
        <dbReference type="ARBA" id="ARBA00023239"/>
    </source>
</evidence>
<dbReference type="SUPFAM" id="SSF55248">
    <property type="entry name" value="PCD-like"/>
    <property type="match status" value="1"/>
</dbReference>
<dbReference type="PANTHER" id="PTHR12599:SF0">
    <property type="entry name" value="PTERIN-4-ALPHA-CARBINOLAMINE DEHYDRATASE"/>
    <property type="match status" value="1"/>
</dbReference>
<dbReference type="PANTHER" id="PTHR12599">
    <property type="entry name" value="PTERIN-4-ALPHA-CARBINOLAMINE DEHYDRATASE"/>
    <property type="match status" value="1"/>
</dbReference>
<dbReference type="GO" id="GO:0008124">
    <property type="term" value="F:4-alpha-hydroxytetrahydrobiopterin dehydratase activity"/>
    <property type="evidence" value="ECO:0007669"/>
    <property type="project" value="UniProtKB-UniRule"/>
</dbReference>
<dbReference type="EMBL" id="CP017479">
    <property type="protein sequence ID" value="AOW09325.1"/>
    <property type="molecule type" value="Genomic_DNA"/>
</dbReference>
<dbReference type="Proteomes" id="UP000175968">
    <property type="component" value="Chromosome"/>
</dbReference>
<comment type="similarity">
    <text evidence="2 4">Belongs to the pterin-4-alpha-carbinolamine dehydratase family.</text>
</comment>
<comment type="catalytic activity">
    <reaction evidence="1 4">
        <text>(4aS,6R)-4a-hydroxy-L-erythro-5,6,7,8-tetrahydrobiopterin = (6R)-L-erythro-6,7-dihydrobiopterin + H2O</text>
        <dbReference type="Rhea" id="RHEA:11920"/>
        <dbReference type="ChEBI" id="CHEBI:15377"/>
        <dbReference type="ChEBI" id="CHEBI:15642"/>
        <dbReference type="ChEBI" id="CHEBI:43120"/>
        <dbReference type="EC" id="4.2.1.96"/>
    </reaction>
</comment>
<dbReference type="KEGG" id="fgl:EM308_07270"/>
<evidence type="ECO:0000313" key="6">
    <source>
        <dbReference type="Proteomes" id="UP000175968"/>
    </source>
</evidence>
<dbReference type="CDD" id="cd00914">
    <property type="entry name" value="PCD_DCoH_subfamily_b"/>
    <property type="match status" value="1"/>
</dbReference>
<gene>
    <name evidence="5" type="ORF">EM308_07270</name>
</gene>
<dbReference type="NCBIfam" id="NF002017">
    <property type="entry name" value="PRK00823.1-2"/>
    <property type="match status" value="1"/>
</dbReference>
<dbReference type="InterPro" id="IPR036428">
    <property type="entry name" value="PCD_sf"/>
</dbReference>
<dbReference type="RefSeq" id="WP_035636859.1">
    <property type="nucleotide sequence ID" value="NZ_CP017479.1"/>
</dbReference>
<evidence type="ECO:0000313" key="5">
    <source>
        <dbReference type="EMBL" id="AOW09325.1"/>
    </source>
</evidence>
<dbReference type="Pfam" id="PF01329">
    <property type="entry name" value="Pterin_4a"/>
    <property type="match status" value="1"/>
</dbReference>
<keyword evidence="6" id="KW-1185">Reference proteome</keyword>
<proteinExistence type="inferred from homology"/>
<reference evidence="5 6" key="1">
    <citation type="submission" date="2016-10" db="EMBL/GenBank/DDBJ databases">
        <title>Flavobacterium gilvum sp. nov., isolated from stream water.</title>
        <authorList>
            <person name="Shin S.-K."/>
            <person name="Cho Y.-J."/>
            <person name="Yi H."/>
        </authorList>
    </citation>
    <scope>NUCLEOTIDE SEQUENCE [LARGE SCALE GENOMIC DNA]</scope>
    <source>
        <strain evidence="5 6">EM1308</strain>
    </source>
</reference>
<protein>
    <recommendedName>
        <fullName evidence="4">Putative pterin-4-alpha-carbinolamine dehydratase</fullName>
        <shortName evidence="4">PHS</shortName>
        <ecNumber evidence="4">4.2.1.96</ecNumber>
    </recommendedName>
    <alternativeName>
        <fullName evidence="4">4-alpha-hydroxy-tetrahydropterin dehydratase</fullName>
    </alternativeName>
    <alternativeName>
        <fullName evidence="4">Pterin carbinolamine dehydratase</fullName>
        <shortName evidence="4">PCD</shortName>
    </alternativeName>
</protein>
<accession>A0AAC9N3R3</accession>
<sequence length="93" mass="10806">MQTYTEQSASPFLENLKDWHFKENAIEKDFKFKNFNQALGFIVQVGLLAEKMNHHPELFNVYNRVNIRLNTHDSGGVTTKDFDLAGQIESLFQ</sequence>
<dbReference type="InterPro" id="IPR001533">
    <property type="entry name" value="Pterin_deHydtase"/>
</dbReference>
<evidence type="ECO:0000256" key="4">
    <source>
        <dbReference type="HAMAP-Rule" id="MF_00434"/>
    </source>
</evidence>
<dbReference type="GO" id="GO:0006729">
    <property type="term" value="P:tetrahydrobiopterin biosynthetic process"/>
    <property type="evidence" value="ECO:0007669"/>
    <property type="project" value="InterPro"/>
</dbReference>
<name>A0AAC9N3R3_9FLAO</name>
<dbReference type="NCBIfam" id="NF002018">
    <property type="entry name" value="PRK00823.1-3"/>
    <property type="match status" value="1"/>
</dbReference>